<feature type="region of interest" description="Disordered" evidence="1">
    <location>
        <begin position="158"/>
        <end position="199"/>
    </location>
</feature>
<dbReference type="AlphaFoldDB" id="X6NGJ4"/>
<evidence type="ECO:0000313" key="2">
    <source>
        <dbReference type="EMBL" id="ETO24854.1"/>
    </source>
</evidence>
<evidence type="ECO:0000313" key="3">
    <source>
        <dbReference type="Proteomes" id="UP000023152"/>
    </source>
</evidence>
<keyword evidence="3" id="KW-1185">Reference proteome</keyword>
<protein>
    <submittedName>
        <fullName evidence="2">Uncharacterized protein</fullName>
    </submittedName>
</protein>
<dbReference type="Proteomes" id="UP000023152">
    <property type="component" value="Unassembled WGS sequence"/>
</dbReference>
<evidence type="ECO:0000256" key="1">
    <source>
        <dbReference type="SAM" id="MobiDB-lite"/>
    </source>
</evidence>
<feature type="compositionally biased region" description="Polar residues" evidence="1">
    <location>
        <begin position="158"/>
        <end position="175"/>
    </location>
</feature>
<dbReference type="EMBL" id="ASPP01008913">
    <property type="protein sequence ID" value="ETO24854.1"/>
    <property type="molecule type" value="Genomic_DNA"/>
</dbReference>
<proteinExistence type="predicted"/>
<feature type="region of interest" description="Disordered" evidence="1">
    <location>
        <begin position="254"/>
        <end position="287"/>
    </location>
</feature>
<feature type="region of interest" description="Disordered" evidence="1">
    <location>
        <begin position="303"/>
        <end position="322"/>
    </location>
</feature>
<feature type="compositionally biased region" description="Polar residues" evidence="1">
    <location>
        <begin position="182"/>
        <end position="199"/>
    </location>
</feature>
<reference evidence="2 3" key="1">
    <citation type="journal article" date="2013" name="Curr. Biol.">
        <title>The Genome of the Foraminiferan Reticulomyxa filosa.</title>
        <authorList>
            <person name="Glockner G."/>
            <person name="Hulsmann N."/>
            <person name="Schleicher M."/>
            <person name="Noegel A.A."/>
            <person name="Eichinger L."/>
            <person name="Gallinger C."/>
            <person name="Pawlowski J."/>
            <person name="Sierra R."/>
            <person name="Euteneuer U."/>
            <person name="Pillet L."/>
            <person name="Moustafa A."/>
            <person name="Platzer M."/>
            <person name="Groth M."/>
            <person name="Szafranski K."/>
            <person name="Schliwa M."/>
        </authorList>
    </citation>
    <scope>NUCLEOTIDE SEQUENCE [LARGE SCALE GENOMIC DNA]</scope>
</reference>
<feature type="compositionally biased region" description="Low complexity" evidence="1">
    <location>
        <begin position="259"/>
        <end position="269"/>
    </location>
</feature>
<sequence>MTMISPVAFNKSEKKHAPFEETLRNCCYHYPNDCVLTSHAEKSDMEEMELIKMRLHLNNLLKQRNSKHLIVMKRKIFEVLHKRVDAFAPSTLRDTIVLLKTNHEELTALEWALEMSKLFAKAEKYELFVPIVQLMLRPTIYDSAQDVEMAMIMSSSAGNDGTNTKGLSSAASVYSENPVEDNMSSKASSTGLTSIENKNQSPLHRRWQAIVEKEFRKPSVVEEELELLHKLQMAAEDKNNPYVNILQAIDNIEKKQQESSSSSSSSSSSNFEKVDAKDQDKGSSPLKSRTTIFIESQEIDRYSVPSGGTRGNLGDGNNSGASGTNSATYLLQSLTKKAHRMYLDALLQTGNIAQFFIVAIRLMNKLQGFDFGKEINEWIATSAFNQFKLYLDESLDGVYVRPTFSERETKKETDKEHDKEKKEEEVLKLRMEGLLSLVQLCTTLTDMPVFLQNLMPKYLNNFKQDLRFSFTAMTNRGNKSLAKEYALDLTRKITAMTQNKLLASAHFQTEIDALNKEFSQFTS</sequence>
<organism evidence="2 3">
    <name type="scientific">Reticulomyxa filosa</name>
    <dbReference type="NCBI Taxonomy" id="46433"/>
    <lineage>
        <taxon>Eukaryota</taxon>
        <taxon>Sar</taxon>
        <taxon>Rhizaria</taxon>
        <taxon>Retaria</taxon>
        <taxon>Foraminifera</taxon>
        <taxon>Monothalamids</taxon>
        <taxon>Reticulomyxidae</taxon>
        <taxon>Reticulomyxa</taxon>
    </lineage>
</organism>
<accession>X6NGJ4</accession>
<gene>
    <name evidence="2" type="ORF">RFI_12301</name>
</gene>
<name>X6NGJ4_RETFI</name>
<feature type="compositionally biased region" description="Basic and acidic residues" evidence="1">
    <location>
        <begin position="272"/>
        <end position="281"/>
    </location>
</feature>
<comment type="caution">
    <text evidence="2">The sequence shown here is derived from an EMBL/GenBank/DDBJ whole genome shotgun (WGS) entry which is preliminary data.</text>
</comment>